<dbReference type="GO" id="GO:0005737">
    <property type="term" value="C:cytoplasm"/>
    <property type="evidence" value="ECO:0007669"/>
    <property type="project" value="UniProtKB-ARBA"/>
</dbReference>
<dbReference type="Gene3D" id="1.10.8.270">
    <property type="entry name" value="putative rabgap domain of human tbc1 domain family member 14 like domains"/>
    <property type="match status" value="1"/>
</dbReference>
<dbReference type="PANTHER" id="PTHR22957">
    <property type="entry name" value="TBC1 DOMAIN FAMILY MEMBER GTPASE-ACTIVATING PROTEIN"/>
    <property type="match status" value="1"/>
</dbReference>
<feature type="domain" description="Rab-GAP TBC" evidence="3">
    <location>
        <begin position="58"/>
        <end position="366"/>
    </location>
</feature>
<feature type="region of interest" description="Disordered" evidence="2">
    <location>
        <begin position="562"/>
        <end position="624"/>
    </location>
</feature>
<protein>
    <submittedName>
        <fullName evidence="4">TBC1 domain family member 5</fullName>
    </submittedName>
</protein>
<dbReference type="Pfam" id="PF00566">
    <property type="entry name" value="RabGAP-TBC"/>
    <property type="match status" value="1"/>
</dbReference>
<dbReference type="Gene3D" id="1.10.472.80">
    <property type="entry name" value="Ypt/Rab-GAP domain of gyp1p, domain 3"/>
    <property type="match status" value="1"/>
</dbReference>
<evidence type="ECO:0000256" key="1">
    <source>
        <dbReference type="ARBA" id="ARBA00022468"/>
    </source>
</evidence>
<feature type="compositionally biased region" description="Polar residues" evidence="2">
    <location>
        <begin position="586"/>
        <end position="597"/>
    </location>
</feature>
<dbReference type="PROSITE" id="PS50086">
    <property type="entry name" value="TBC_RABGAP"/>
    <property type="match status" value="1"/>
</dbReference>
<reference evidence="4" key="1">
    <citation type="submission" date="2021-05" db="EMBL/GenBank/DDBJ databases">
        <authorList>
            <person name="Alioto T."/>
            <person name="Alioto T."/>
            <person name="Gomez Garrido J."/>
        </authorList>
    </citation>
    <scope>NUCLEOTIDE SEQUENCE</scope>
</reference>
<dbReference type="InterPro" id="IPR035969">
    <property type="entry name" value="Rab-GAP_TBC_sf"/>
</dbReference>
<dbReference type="InterPro" id="IPR000195">
    <property type="entry name" value="Rab-GAP-TBC_dom"/>
</dbReference>
<sequence length="669" mass="76457">MSEPEEIAQEVDEDAGQISGDYRQDNMSAFLKYTFEWKCFYNEEYFEEIHKNSLHGELRASSFRSVCWQILLNILTYPDSKKKKPSAEVGLDNENVPKPSSLCPGECPDEADQKSIVEKWSEHISQCRKEYEELKQSLELDPTLSLVDNPLSQNTESVWYKHFCDTELKTVIRQDVVRTFPGLDFFRNNEHIQQLMVAILFCYARKYPQMCYRQGMHEILAPIIFVLHCDHQALLHALEVSPVDEHLTTILNEHYLEHDAFTIFCKVMASIENYYLINDSTPTSSGYFPPNPNNSLSSITDNHVVSQLYFINEHILKPADPALHAQLYNLKIPLTLFGIRWLRLLFGREFSLQDLLVLWDVIFAESFELVNYVVVAMLVAIRDQVISSDHIECLSYLMRYPPGIDVNSIIEHALHLKYPNLYPEYEPSPSPEPTPATDSNTSNSKKAKKKNKEKRYKFLNIKSRNKMNPTGPDIMEALPIAEETENTVSAHSQLAYYRDIMIKCHSKLSECSTRIECNQNHSKAPVMNQVLRDIKQVCSLLEVAHLSPPRTPRSLIEFASEANESRLPTPSSSPQPLQTKGVHTLRNASQSNVSTESKAVKHLVEEEEEDDDLPLNLPPPKSSVDMTTFSCTKMSEGEEGGAGDFPASYPHHVNEERIRSMTFRGKLSC</sequence>
<keyword evidence="1" id="KW-0343">GTPase activation</keyword>
<dbReference type="PANTHER" id="PTHR22957:SF337">
    <property type="entry name" value="TBC1 DOMAIN FAMILY MEMBER 5"/>
    <property type="match status" value="1"/>
</dbReference>
<feature type="compositionally biased region" description="Low complexity" evidence="2">
    <location>
        <begin position="565"/>
        <end position="579"/>
    </location>
</feature>
<name>A0A8D9DY72_9HEMI</name>
<evidence type="ECO:0000256" key="2">
    <source>
        <dbReference type="SAM" id="MobiDB-lite"/>
    </source>
</evidence>
<evidence type="ECO:0000259" key="3">
    <source>
        <dbReference type="PROSITE" id="PS50086"/>
    </source>
</evidence>
<dbReference type="FunFam" id="1.10.472.80:FF:000038">
    <property type="entry name" value="TBC1 domain family member 5"/>
    <property type="match status" value="1"/>
</dbReference>
<dbReference type="FunFam" id="1.10.8.270:FF:000011">
    <property type="entry name" value="TBC1 domain family member 5"/>
    <property type="match status" value="1"/>
</dbReference>
<dbReference type="EMBL" id="HBUF01386414">
    <property type="protein sequence ID" value="CAG6732314.1"/>
    <property type="molecule type" value="Transcribed_RNA"/>
</dbReference>
<dbReference type="AlphaFoldDB" id="A0A8D9DY72"/>
<feature type="region of interest" description="Disordered" evidence="2">
    <location>
        <begin position="425"/>
        <end position="452"/>
    </location>
</feature>
<dbReference type="GO" id="GO:0005096">
    <property type="term" value="F:GTPase activator activity"/>
    <property type="evidence" value="ECO:0007669"/>
    <property type="project" value="UniProtKB-KW"/>
</dbReference>
<proteinExistence type="predicted"/>
<organism evidence="4">
    <name type="scientific">Cacopsylla melanoneura</name>
    <dbReference type="NCBI Taxonomy" id="428564"/>
    <lineage>
        <taxon>Eukaryota</taxon>
        <taxon>Metazoa</taxon>
        <taxon>Ecdysozoa</taxon>
        <taxon>Arthropoda</taxon>
        <taxon>Hexapoda</taxon>
        <taxon>Insecta</taxon>
        <taxon>Pterygota</taxon>
        <taxon>Neoptera</taxon>
        <taxon>Paraneoptera</taxon>
        <taxon>Hemiptera</taxon>
        <taxon>Sternorrhyncha</taxon>
        <taxon>Psylloidea</taxon>
        <taxon>Psyllidae</taxon>
        <taxon>Psyllinae</taxon>
        <taxon>Cacopsylla</taxon>
    </lineage>
</organism>
<evidence type="ECO:0000313" key="4">
    <source>
        <dbReference type="EMBL" id="CAG6732314.1"/>
    </source>
</evidence>
<dbReference type="SMART" id="SM00164">
    <property type="entry name" value="TBC"/>
    <property type="match status" value="1"/>
</dbReference>
<dbReference type="SUPFAM" id="SSF47923">
    <property type="entry name" value="Ypt/Rab-GAP domain of gyp1p"/>
    <property type="match status" value="2"/>
</dbReference>
<accession>A0A8D9DY72</accession>